<accession>A0A5N6KAW9</accession>
<dbReference type="AlphaFoldDB" id="A0A5N6KAW9"/>
<sequence length="156" mass="17316">MCSNDWYDAVGIPDGDGSFEVWEESDERRNSQRMKYTVQDQNAAPQTVVVEDLQNDILGNGSISGSQTTSKIEGIVTTEIDIIGPPFLNPASKDAISNRVTAEDRKSSIKNSGDKCPVEHSRKNKRLKIRFPSTTIKYSGGRENNEDPMGISDEKY</sequence>
<name>A0A5N6KAW9_MONLA</name>
<dbReference type="EMBL" id="VIGI01000005">
    <property type="protein sequence ID" value="KAB8300294.1"/>
    <property type="molecule type" value="Genomic_DNA"/>
</dbReference>
<feature type="region of interest" description="Disordered" evidence="1">
    <location>
        <begin position="99"/>
        <end position="156"/>
    </location>
</feature>
<evidence type="ECO:0000256" key="1">
    <source>
        <dbReference type="SAM" id="MobiDB-lite"/>
    </source>
</evidence>
<reference evidence="2 3" key="1">
    <citation type="submission" date="2019-06" db="EMBL/GenBank/DDBJ databases">
        <title>Genome Sequence of the Brown Rot Fungal Pathogen Monilinia laxa.</title>
        <authorList>
            <person name="De Miccolis Angelini R.M."/>
            <person name="Landi L."/>
            <person name="Abate D."/>
            <person name="Pollastro S."/>
            <person name="Romanazzi G."/>
            <person name="Faretra F."/>
        </authorList>
    </citation>
    <scope>NUCLEOTIDE SEQUENCE [LARGE SCALE GENOMIC DNA]</scope>
    <source>
        <strain evidence="2 3">Mlax316</strain>
    </source>
</reference>
<proteinExistence type="predicted"/>
<evidence type="ECO:0000313" key="2">
    <source>
        <dbReference type="EMBL" id="KAB8300294.1"/>
    </source>
</evidence>
<organism evidence="2 3">
    <name type="scientific">Monilinia laxa</name>
    <name type="common">Brown rot fungus</name>
    <name type="synonym">Sclerotinia laxa</name>
    <dbReference type="NCBI Taxonomy" id="61186"/>
    <lineage>
        <taxon>Eukaryota</taxon>
        <taxon>Fungi</taxon>
        <taxon>Dikarya</taxon>
        <taxon>Ascomycota</taxon>
        <taxon>Pezizomycotina</taxon>
        <taxon>Leotiomycetes</taxon>
        <taxon>Helotiales</taxon>
        <taxon>Sclerotiniaceae</taxon>
        <taxon>Monilinia</taxon>
    </lineage>
</organism>
<protein>
    <submittedName>
        <fullName evidence="2">Uncharacterized protein</fullName>
    </submittedName>
</protein>
<keyword evidence="3" id="KW-1185">Reference proteome</keyword>
<dbReference type="Proteomes" id="UP000326757">
    <property type="component" value="Unassembled WGS sequence"/>
</dbReference>
<gene>
    <name evidence="2" type="ORF">EYC80_000492</name>
</gene>
<comment type="caution">
    <text evidence="2">The sequence shown here is derived from an EMBL/GenBank/DDBJ whole genome shotgun (WGS) entry which is preliminary data.</text>
</comment>
<evidence type="ECO:0000313" key="3">
    <source>
        <dbReference type="Proteomes" id="UP000326757"/>
    </source>
</evidence>
<feature type="compositionally biased region" description="Basic and acidic residues" evidence="1">
    <location>
        <begin position="101"/>
        <end position="121"/>
    </location>
</feature>